<evidence type="ECO:0000313" key="10">
    <source>
        <dbReference type="Proteomes" id="UP001252186"/>
    </source>
</evidence>
<keyword evidence="3" id="KW-0813">Transport</keyword>
<name>A0ABU2Y783_9FLAO</name>
<dbReference type="InterPro" id="IPR051906">
    <property type="entry name" value="TolC-like"/>
</dbReference>
<feature type="signal peptide" evidence="8">
    <location>
        <begin position="1"/>
        <end position="20"/>
    </location>
</feature>
<proteinExistence type="inferred from homology"/>
<comment type="subcellular location">
    <subcellularLocation>
        <location evidence="1">Cell outer membrane</location>
    </subcellularLocation>
</comment>
<reference evidence="9 10" key="1">
    <citation type="submission" date="2023-09" db="EMBL/GenBank/DDBJ databases">
        <authorList>
            <person name="Rey-Velasco X."/>
        </authorList>
    </citation>
    <scope>NUCLEOTIDE SEQUENCE [LARGE SCALE GENOMIC DNA]</scope>
    <source>
        <strain evidence="9 10">P050</strain>
    </source>
</reference>
<evidence type="ECO:0000256" key="3">
    <source>
        <dbReference type="ARBA" id="ARBA00022448"/>
    </source>
</evidence>
<keyword evidence="8" id="KW-0732">Signal</keyword>
<keyword evidence="4" id="KW-1134">Transmembrane beta strand</keyword>
<accession>A0ABU2Y783</accession>
<comment type="caution">
    <text evidence="9">The sequence shown here is derived from an EMBL/GenBank/DDBJ whole genome shotgun (WGS) entry which is preliminary data.</text>
</comment>
<keyword evidence="10" id="KW-1185">Reference proteome</keyword>
<dbReference type="SUPFAM" id="SSF56954">
    <property type="entry name" value="Outer membrane efflux proteins (OEP)"/>
    <property type="match status" value="1"/>
</dbReference>
<gene>
    <name evidence="9" type="ORF">RM519_12430</name>
</gene>
<keyword evidence="7" id="KW-0998">Cell outer membrane</keyword>
<dbReference type="InterPro" id="IPR003423">
    <property type="entry name" value="OMP_efflux"/>
</dbReference>
<sequence>MKTKFFVVVAFLTIAISANAQTKKWNLIECVNYAIENNIQVKQTVLDTLLAVEDINSRKMNYFQGLNASASHRYNFGTYIGQFGTQISSDTRGNSFGLNTGVTIFNGFQNLNVKKQADLGLESSRLQLDILEDNISVMVANSYLNILFNKENLRIAKEQAEITQKQIDQIEELVNSGVRAKADLFSVQAQLASDNEAIVNAENSIELAKLGLAQLLMISPVGFDIADVSVEIPDANLKYQNSDEIFNVAVIDRPEIKRAELDIENSELSIDLAKGNYYPTLTFGAGLGTSYQHRQGKSDEIIIDDPLNPGNPIVIDNSFWTQLDNNMGYNMGFNLSIPVFNGFRTKSSVNRAIVNQRKAEYRLEQEKQDLRTNVETAFTDAKAALNQFIASEASLIAQNAAFDNAQQSFDLGAMTSFEFEQIRTRKINAESSLLRAKYNFVFKSKLLEFYYGIPIVAQGITFN</sequence>
<evidence type="ECO:0000256" key="7">
    <source>
        <dbReference type="ARBA" id="ARBA00023237"/>
    </source>
</evidence>
<dbReference type="Pfam" id="PF02321">
    <property type="entry name" value="OEP"/>
    <property type="match status" value="2"/>
</dbReference>
<keyword evidence="5" id="KW-0812">Transmembrane</keyword>
<evidence type="ECO:0000256" key="1">
    <source>
        <dbReference type="ARBA" id="ARBA00004442"/>
    </source>
</evidence>
<dbReference type="RefSeq" id="WP_311594142.1">
    <property type="nucleotide sequence ID" value="NZ_JAVRHV010000007.1"/>
</dbReference>
<evidence type="ECO:0000256" key="8">
    <source>
        <dbReference type="SAM" id="SignalP"/>
    </source>
</evidence>
<evidence type="ECO:0000256" key="6">
    <source>
        <dbReference type="ARBA" id="ARBA00023136"/>
    </source>
</evidence>
<dbReference type="Proteomes" id="UP001252186">
    <property type="component" value="Unassembled WGS sequence"/>
</dbReference>
<evidence type="ECO:0000256" key="2">
    <source>
        <dbReference type="ARBA" id="ARBA00007613"/>
    </source>
</evidence>
<evidence type="ECO:0000256" key="4">
    <source>
        <dbReference type="ARBA" id="ARBA00022452"/>
    </source>
</evidence>
<keyword evidence="6" id="KW-0472">Membrane</keyword>
<organism evidence="9 10">
    <name type="scientific">Urechidicola vernalis</name>
    <dbReference type="NCBI Taxonomy" id="3075600"/>
    <lineage>
        <taxon>Bacteria</taxon>
        <taxon>Pseudomonadati</taxon>
        <taxon>Bacteroidota</taxon>
        <taxon>Flavobacteriia</taxon>
        <taxon>Flavobacteriales</taxon>
        <taxon>Flavobacteriaceae</taxon>
        <taxon>Urechidicola</taxon>
    </lineage>
</organism>
<feature type="chain" id="PRO_5047219121" evidence="8">
    <location>
        <begin position="21"/>
        <end position="463"/>
    </location>
</feature>
<dbReference type="EMBL" id="JAVRHV010000007">
    <property type="protein sequence ID" value="MDT0554058.1"/>
    <property type="molecule type" value="Genomic_DNA"/>
</dbReference>
<dbReference type="Gene3D" id="1.20.1600.10">
    <property type="entry name" value="Outer membrane efflux proteins (OEP)"/>
    <property type="match status" value="1"/>
</dbReference>
<dbReference type="PANTHER" id="PTHR30026">
    <property type="entry name" value="OUTER MEMBRANE PROTEIN TOLC"/>
    <property type="match status" value="1"/>
</dbReference>
<comment type="similarity">
    <text evidence="2">Belongs to the outer membrane factor (OMF) (TC 1.B.17) family.</text>
</comment>
<evidence type="ECO:0000256" key="5">
    <source>
        <dbReference type="ARBA" id="ARBA00022692"/>
    </source>
</evidence>
<dbReference type="PANTHER" id="PTHR30026:SF20">
    <property type="entry name" value="OUTER MEMBRANE PROTEIN TOLC"/>
    <property type="match status" value="1"/>
</dbReference>
<protein>
    <submittedName>
        <fullName evidence="9">TolC family protein</fullName>
    </submittedName>
</protein>
<evidence type="ECO:0000313" key="9">
    <source>
        <dbReference type="EMBL" id="MDT0554058.1"/>
    </source>
</evidence>